<evidence type="ECO:0000256" key="1">
    <source>
        <dbReference type="SAM" id="MobiDB-lite"/>
    </source>
</evidence>
<keyword evidence="3" id="KW-1185">Reference proteome</keyword>
<evidence type="ECO:0000313" key="3">
    <source>
        <dbReference type="Proteomes" id="UP000762676"/>
    </source>
</evidence>
<accession>A0AAV4F954</accession>
<feature type="region of interest" description="Disordered" evidence="1">
    <location>
        <begin position="15"/>
        <end position="35"/>
    </location>
</feature>
<evidence type="ECO:0000313" key="2">
    <source>
        <dbReference type="EMBL" id="GFR68976.1"/>
    </source>
</evidence>
<gene>
    <name evidence="2" type="ORF">ElyMa_000291100</name>
</gene>
<sequence length="68" mass="8003">MEKYWKLRWEQDFLDNYDDNNDNDDNNDDNGGWDNNHEDDGMAILHFDCSVQMVAACGSVCPRVFVKR</sequence>
<dbReference type="AlphaFoldDB" id="A0AAV4F954"/>
<name>A0AAV4F954_9GAST</name>
<proteinExistence type="predicted"/>
<protein>
    <submittedName>
        <fullName evidence="2">Uncharacterized protein</fullName>
    </submittedName>
</protein>
<dbReference type="EMBL" id="BMAT01000589">
    <property type="protein sequence ID" value="GFR68976.1"/>
    <property type="molecule type" value="Genomic_DNA"/>
</dbReference>
<feature type="compositionally biased region" description="Acidic residues" evidence="1">
    <location>
        <begin position="15"/>
        <end position="28"/>
    </location>
</feature>
<organism evidence="2 3">
    <name type="scientific">Elysia marginata</name>
    <dbReference type="NCBI Taxonomy" id="1093978"/>
    <lineage>
        <taxon>Eukaryota</taxon>
        <taxon>Metazoa</taxon>
        <taxon>Spiralia</taxon>
        <taxon>Lophotrochozoa</taxon>
        <taxon>Mollusca</taxon>
        <taxon>Gastropoda</taxon>
        <taxon>Heterobranchia</taxon>
        <taxon>Euthyneura</taxon>
        <taxon>Panpulmonata</taxon>
        <taxon>Sacoglossa</taxon>
        <taxon>Placobranchoidea</taxon>
        <taxon>Plakobranchidae</taxon>
        <taxon>Elysia</taxon>
    </lineage>
</organism>
<comment type="caution">
    <text evidence="2">The sequence shown here is derived from an EMBL/GenBank/DDBJ whole genome shotgun (WGS) entry which is preliminary data.</text>
</comment>
<reference evidence="2 3" key="1">
    <citation type="journal article" date="2021" name="Elife">
        <title>Chloroplast acquisition without the gene transfer in kleptoplastic sea slugs, Plakobranchus ocellatus.</title>
        <authorList>
            <person name="Maeda T."/>
            <person name="Takahashi S."/>
            <person name="Yoshida T."/>
            <person name="Shimamura S."/>
            <person name="Takaki Y."/>
            <person name="Nagai Y."/>
            <person name="Toyoda A."/>
            <person name="Suzuki Y."/>
            <person name="Arimoto A."/>
            <person name="Ishii H."/>
            <person name="Satoh N."/>
            <person name="Nishiyama T."/>
            <person name="Hasebe M."/>
            <person name="Maruyama T."/>
            <person name="Minagawa J."/>
            <person name="Obokata J."/>
            <person name="Shigenobu S."/>
        </authorList>
    </citation>
    <scope>NUCLEOTIDE SEQUENCE [LARGE SCALE GENOMIC DNA]</scope>
</reference>
<dbReference type="Proteomes" id="UP000762676">
    <property type="component" value="Unassembled WGS sequence"/>
</dbReference>